<name>A0A2I2L287_9ACTN</name>
<reference evidence="2 3" key="1">
    <citation type="submission" date="2017-06" db="EMBL/GenBank/DDBJ databases">
        <authorList>
            <person name="Kim H.J."/>
            <person name="Triplett B.A."/>
        </authorList>
    </citation>
    <scope>NUCLEOTIDE SEQUENCE [LARGE SCALE GENOMIC DNA]</scope>
    <source>
        <strain evidence="2">FRACA_ARgP5</strain>
    </source>
</reference>
<evidence type="ECO:0000313" key="3">
    <source>
        <dbReference type="Proteomes" id="UP000234331"/>
    </source>
</evidence>
<evidence type="ECO:0000256" key="1">
    <source>
        <dbReference type="SAM" id="MobiDB-lite"/>
    </source>
</evidence>
<keyword evidence="3" id="KW-1185">Reference proteome</keyword>
<dbReference type="RefSeq" id="WP_101836290.1">
    <property type="nucleotide sequence ID" value="NZ_FZMO01000558.1"/>
</dbReference>
<evidence type="ECO:0000313" key="2">
    <source>
        <dbReference type="EMBL" id="SNQ52018.1"/>
    </source>
</evidence>
<dbReference type="AlphaFoldDB" id="A0A2I2L287"/>
<feature type="region of interest" description="Disordered" evidence="1">
    <location>
        <begin position="109"/>
        <end position="137"/>
    </location>
</feature>
<protein>
    <submittedName>
        <fullName evidence="2">Uncharacterized protein</fullName>
    </submittedName>
</protein>
<proteinExistence type="predicted"/>
<organism evidence="2 3">
    <name type="scientific">Frankia canadensis</name>
    <dbReference type="NCBI Taxonomy" id="1836972"/>
    <lineage>
        <taxon>Bacteria</taxon>
        <taxon>Bacillati</taxon>
        <taxon>Actinomycetota</taxon>
        <taxon>Actinomycetes</taxon>
        <taxon>Frankiales</taxon>
        <taxon>Frankiaceae</taxon>
        <taxon>Frankia</taxon>
    </lineage>
</organism>
<dbReference type="EMBL" id="FZMO01000558">
    <property type="protein sequence ID" value="SNQ52018.1"/>
    <property type="molecule type" value="Genomic_DNA"/>
</dbReference>
<gene>
    <name evidence="2" type="ORF">FRACA_90021</name>
</gene>
<dbReference type="OrthoDB" id="5419957at2"/>
<dbReference type="Proteomes" id="UP000234331">
    <property type="component" value="Unassembled WGS sequence"/>
</dbReference>
<accession>A0A2I2L287</accession>
<sequence>MNDVPDTPSPRTRTAVTERIIAHVTRGWPQLGDPVVRYRGPFCYVSAVLPGHRDPAPILRLRCQGSADHWAIAIYLASDDRYTESELPASLGPKTGTPEQRIDHTFILYAGPSSQDSAQPHPTARPRPRNCDTRPPD</sequence>